<reference evidence="2" key="1">
    <citation type="journal article" date="2018" name="Front. Microbiol.">
        <title>Genome-Based Analysis Reveals the Taxonomy and Diversity of the Family Idiomarinaceae.</title>
        <authorList>
            <person name="Liu Y."/>
            <person name="Lai Q."/>
            <person name="Shao Z."/>
        </authorList>
    </citation>
    <scope>NUCLEOTIDE SEQUENCE [LARGE SCALE GENOMIC DNA]</scope>
    <source>
        <strain evidence="2">F23</strain>
    </source>
</reference>
<protein>
    <submittedName>
        <fullName evidence="1">Uncharacterized protein</fullName>
    </submittedName>
</protein>
<dbReference type="AlphaFoldDB" id="A0A432XDF7"/>
<dbReference type="Proteomes" id="UP000287330">
    <property type="component" value="Unassembled WGS sequence"/>
</dbReference>
<keyword evidence="2" id="KW-1185">Reference proteome</keyword>
<comment type="caution">
    <text evidence="1">The sequence shown here is derived from an EMBL/GenBank/DDBJ whole genome shotgun (WGS) entry which is preliminary data.</text>
</comment>
<evidence type="ECO:0000313" key="1">
    <source>
        <dbReference type="EMBL" id="RUO46778.1"/>
    </source>
</evidence>
<name>A0A432XDF7_9GAMM</name>
<dbReference type="RefSeq" id="WP_110576585.1">
    <property type="nucleotide sequence ID" value="NZ_PIPV01000035.1"/>
</dbReference>
<accession>A0A432XDF7</accession>
<gene>
    <name evidence="1" type="ORF">CWE25_13480</name>
</gene>
<organism evidence="1 2">
    <name type="scientific">Idiomarina fontislapidosi</name>
    <dbReference type="NCBI Taxonomy" id="263723"/>
    <lineage>
        <taxon>Bacteria</taxon>
        <taxon>Pseudomonadati</taxon>
        <taxon>Pseudomonadota</taxon>
        <taxon>Gammaproteobacteria</taxon>
        <taxon>Alteromonadales</taxon>
        <taxon>Idiomarinaceae</taxon>
        <taxon>Idiomarina</taxon>
    </lineage>
</organism>
<evidence type="ECO:0000313" key="2">
    <source>
        <dbReference type="Proteomes" id="UP000287330"/>
    </source>
</evidence>
<dbReference type="EMBL" id="PIPV01000035">
    <property type="protein sequence ID" value="RUO46778.1"/>
    <property type="molecule type" value="Genomic_DNA"/>
</dbReference>
<proteinExistence type="predicted"/>
<sequence length="80" mass="9575">MFWMIAYGQEIRFEGNEQVKKYGTPLYFKDVVKKLDEAYKCEPIQNLSDVIDLIRDHPKLCKQYHLDEKHLSLENWQGKA</sequence>
<dbReference type="OrthoDB" id="8773648at2"/>